<feature type="transmembrane region" description="Helical" evidence="1">
    <location>
        <begin position="98"/>
        <end position="117"/>
    </location>
</feature>
<dbReference type="Pfam" id="PF12730">
    <property type="entry name" value="ABC2_membrane_4"/>
    <property type="match status" value="1"/>
</dbReference>
<gene>
    <name evidence="2" type="ORF">HMPREF9709_01659</name>
</gene>
<dbReference type="PANTHER" id="PTHR37305">
    <property type="entry name" value="INTEGRAL MEMBRANE PROTEIN-RELATED"/>
    <property type="match status" value="1"/>
</dbReference>
<keyword evidence="3" id="KW-1185">Reference proteome</keyword>
<organism evidence="2 3">
    <name type="scientific">Helcococcus kunzii ATCC 51366</name>
    <dbReference type="NCBI Taxonomy" id="883114"/>
    <lineage>
        <taxon>Bacteria</taxon>
        <taxon>Bacillati</taxon>
        <taxon>Bacillota</taxon>
        <taxon>Tissierellia</taxon>
        <taxon>Tissierellales</taxon>
        <taxon>Peptoniphilaceae</taxon>
        <taxon>Helcococcus</taxon>
    </lineage>
</organism>
<feature type="transmembrane region" description="Helical" evidence="1">
    <location>
        <begin position="138"/>
        <end position="163"/>
    </location>
</feature>
<dbReference type="OrthoDB" id="1689922at2"/>
<comment type="caution">
    <text evidence="2">The sequence shown here is derived from an EMBL/GenBank/DDBJ whole genome shotgun (WGS) entry which is preliminary data.</text>
</comment>
<protein>
    <recommendedName>
        <fullName evidence="4">ABC transporter permease</fullName>
    </recommendedName>
</protein>
<dbReference type="GeneID" id="96999596"/>
<sequence length="294" mass="33598">MLNLFKYELKRAFNSKSTYIIMLVFILFTLLPVFANYYTIQSAEDVSYLRAMQTNSIEDFQREISKDPEKDMTPSKLEALRKETINKQFSFEENIKHLTGGSLILIMLTVFVSITATKEYTSGYIKNLLTIKDYRKMMPFAKIFIAIVYAILLMIVTIIIYSLTSKILTGNLNIDWSKLLTFSGINLLSLTTISAMIILIANLSGNITTTSIVSILLVQQILIPFFNMFDGLKLLPFKLVDISLINKASNFTMELADNEMMNYIKEFLPLIAVYFVVYLLLNLTVLNKKDINIG</sequence>
<name>H3NQP8_9FIRM</name>
<evidence type="ECO:0000313" key="2">
    <source>
        <dbReference type="EMBL" id="EHR32045.1"/>
    </source>
</evidence>
<dbReference type="AlphaFoldDB" id="H3NQP8"/>
<evidence type="ECO:0000313" key="3">
    <source>
        <dbReference type="Proteomes" id="UP000004191"/>
    </source>
</evidence>
<dbReference type="PANTHER" id="PTHR37305:SF1">
    <property type="entry name" value="MEMBRANE PROTEIN"/>
    <property type="match status" value="1"/>
</dbReference>
<dbReference type="STRING" id="883114.HMPREF9709_01659"/>
<dbReference type="Proteomes" id="UP000004191">
    <property type="component" value="Unassembled WGS sequence"/>
</dbReference>
<feature type="transmembrane region" description="Helical" evidence="1">
    <location>
        <begin position="183"/>
        <end position="203"/>
    </location>
</feature>
<keyword evidence="1" id="KW-0812">Transmembrane</keyword>
<feature type="transmembrane region" description="Helical" evidence="1">
    <location>
        <begin position="20"/>
        <end position="40"/>
    </location>
</feature>
<dbReference type="RefSeq" id="WP_005399174.1">
    <property type="nucleotide sequence ID" value="NZ_JH601088.1"/>
</dbReference>
<dbReference type="EMBL" id="AGEI01000031">
    <property type="protein sequence ID" value="EHR32045.1"/>
    <property type="molecule type" value="Genomic_DNA"/>
</dbReference>
<accession>H3NQP8</accession>
<keyword evidence="1" id="KW-1133">Transmembrane helix</keyword>
<evidence type="ECO:0008006" key="4">
    <source>
        <dbReference type="Google" id="ProtNLM"/>
    </source>
</evidence>
<evidence type="ECO:0000256" key="1">
    <source>
        <dbReference type="SAM" id="Phobius"/>
    </source>
</evidence>
<dbReference type="HOGENOM" id="CLU_945841_0_0_9"/>
<feature type="transmembrane region" description="Helical" evidence="1">
    <location>
        <begin position="210"/>
        <end position="229"/>
    </location>
</feature>
<keyword evidence="1" id="KW-0472">Membrane</keyword>
<feature type="transmembrane region" description="Helical" evidence="1">
    <location>
        <begin position="267"/>
        <end position="286"/>
    </location>
</feature>
<reference evidence="2 3" key="1">
    <citation type="submission" date="2012-01" db="EMBL/GenBank/DDBJ databases">
        <title>The Genome Sequence of Helcococcus kunzii ATCC 51366.</title>
        <authorList>
            <consortium name="The Broad Institute Genome Sequencing Platform"/>
            <person name="Earl A."/>
            <person name="Ward D."/>
            <person name="Feldgarden M."/>
            <person name="Gevers D."/>
            <person name="Huys G."/>
            <person name="Young S.K."/>
            <person name="Zeng Q."/>
            <person name="Gargeya S."/>
            <person name="Fitzgerald M."/>
            <person name="Haas B."/>
            <person name="Abouelleil A."/>
            <person name="Alvarado L."/>
            <person name="Arachchi H.M."/>
            <person name="Berlin A."/>
            <person name="Chapman S.B."/>
            <person name="Gearin G."/>
            <person name="Goldberg J."/>
            <person name="Griggs A."/>
            <person name="Gujja S."/>
            <person name="Hansen M."/>
            <person name="Heiman D."/>
            <person name="Howarth C."/>
            <person name="Larimer J."/>
            <person name="Lui A."/>
            <person name="MacDonald P.J.P."/>
            <person name="McCowen C."/>
            <person name="Montmayeur A."/>
            <person name="Murphy C."/>
            <person name="Neiman D."/>
            <person name="Pearson M."/>
            <person name="Priest M."/>
            <person name="Roberts A."/>
            <person name="Saif S."/>
            <person name="Shea T."/>
            <person name="Sisk P."/>
            <person name="Stolte C."/>
            <person name="Sykes S."/>
            <person name="Wortman J."/>
            <person name="Nusbaum C."/>
            <person name="Birren B."/>
        </authorList>
    </citation>
    <scope>NUCLEOTIDE SEQUENCE [LARGE SCALE GENOMIC DNA]</scope>
    <source>
        <strain evidence="2 3">ATCC 51366</strain>
    </source>
</reference>
<proteinExistence type="predicted"/>